<dbReference type="Proteomes" id="UP000199312">
    <property type="component" value="Unassembled WGS sequence"/>
</dbReference>
<dbReference type="PANTHER" id="PTHR43477">
    <property type="entry name" value="DIHYDROANTICAPSIN 7-DEHYDROGENASE"/>
    <property type="match status" value="1"/>
</dbReference>
<accession>A0A1I6SS06</accession>
<dbReference type="SUPFAM" id="SSF51735">
    <property type="entry name" value="NAD(P)-binding Rossmann-fold domains"/>
    <property type="match status" value="1"/>
</dbReference>
<organism evidence="3 4">
    <name type="scientific">Lutibacter maritimus</name>
    <dbReference type="NCBI Taxonomy" id="593133"/>
    <lineage>
        <taxon>Bacteria</taxon>
        <taxon>Pseudomonadati</taxon>
        <taxon>Bacteroidota</taxon>
        <taxon>Flavobacteriia</taxon>
        <taxon>Flavobacteriales</taxon>
        <taxon>Flavobacteriaceae</taxon>
        <taxon>Lutibacter</taxon>
    </lineage>
</organism>
<reference evidence="4" key="1">
    <citation type="submission" date="2016-10" db="EMBL/GenBank/DDBJ databases">
        <authorList>
            <person name="Varghese N."/>
            <person name="Submissions S."/>
        </authorList>
    </citation>
    <scope>NUCLEOTIDE SEQUENCE [LARGE SCALE GENOMIC DNA]</scope>
    <source>
        <strain evidence="4">DSM 24450</strain>
    </source>
</reference>
<evidence type="ECO:0000256" key="2">
    <source>
        <dbReference type="ARBA" id="ARBA00023002"/>
    </source>
</evidence>
<dbReference type="CDD" id="cd05233">
    <property type="entry name" value="SDR_c"/>
    <property type="match status" value="1"/>
</dbReference>
<comment type="similarity">
    <text evidence="1">Belongs to the short-chain dehydrogenases/reductases (SDR) family.</text>
</comment>
<keyword evidence="4" id="KW-1185">Reference proteome</keyword>
<protein>
    <submittedName>
        <fullName evidence="3">NAD(P)-dependent dehydrogenase, short-chain alcohol dehydrogenase family</fullName>
    </submittedName>
</protein>
<dbReference type="Gene3D" id="3.40.50.720">
    <property type="entry name" value="NAD(P)-binding Rossmann-like Domain"/>
    <property type="match status" value="1"/>
</dbReference>
<dbReference type="GO" id="GO:0016491">
    <property type="term" value="F:oxidoreductase activity"/>
    <property type="evidence" value="ECO:0007669"/>
    <property type="project" value="UniProtKB-KW"/>
</dbReference>
<dbReference type="InterPro" id="IPR051122">
    <property type="entry name" value="SDR_DHRS6-like"/>
</dbReference>
<gene>
    <name evidence="3" type="ORF">SAMN04488006_0088</name>
</gene>
<name>A0A1I6SS06_9FLAO</name>
<dbReference type="Pfam" id="PF13561">
    <property type="entry name" value="adh_short_C2"/>
    <property type="match status" value="1"/>
</dbReference>
<evidence type="ECO:0000256" key="1">
    <source>
        <dbReference type="ARBA" id="ARBA00006484"/>
    </source>
</evidence>
<sequence>MKTIVIIGGSYGIGKAIVKETIANHHIINISRTEPALKHSNLTHITCDVLNDVLPEIETMDALIYCPGSINLKPINSLTETDFETDFKINVLGAVKVIKQYLKVLKKSEKGTILLFSSVATTLGMPYHASVAASKGAVEGLTKSLAAELAPNIRVNAIAPTITETPLASKILRTDAIKDTINNKHPLKKYLAADDVAKLADFLISEKSLAITGQIHKIDAGLVSITS</sequence>
<dbReference type="OrthoDB" id="9803333at2"/>
<dbReference type="AlphaFoldDB" id="A0A1I6SS06"/>
<dbReference type="STRING" id="593133.SAMN04488006_0088"/>
<dbReference type="PRINTS" id="PR00081">
    <property type="entry name" value="GDHRDH"/>
</dbReference>
<dbReference type="InterPro" id="IPR036291">
    <property type="entry name" value="NAD(P)-bd_dom_sf"/>
</dbReference>
<evidence type="ECO:0000313" key="4">
    <source>
        <dbReference type="Proteomes" id="UP000199312"/>
    </source>
</evidence>
<proteinExistence type="inferred from homology"/>
<keyword evidence="2" id="KW-0560">Oxidoreductase</keyword>
<dbReference type="RefSeq" id="WP_090230362.1">
    <property type="nucleotide sequence ID" value="NZ_FOZP01000010.1"/>
</dbReference>
<dbReference type="InterPro" id="IPR002347">
    <property type="entry name" value="SDR_fam"/>
</dbReference>
<evidence type="ECO:0000313" key="3">
    <source>
        <dbReference type="EMBL" id="SFS79648.1"/>
    </source>
</evidence>
<dbReference type="PANTHER" id="PTHR43477:SF1">
    <property type="entry name" value="DIHYDROANTICAPSIN 7-DEHYDROGENASE"/>
    <property type="match status" value="1"/>
</dbReference>
<dbReference type="EMBL" id="FOZP01000010">
    <property type="protein sequence ID" value="SFS79648.1"/>
    <property type="molecule type" value="Genomic_DNA"/>
</dbReference>